<dbReference type="Proteomes" id="UP000008672">
    <property type="component" value="Unassembled WGS sequence"/>
</dbReference>
<evidence type="ECO:0000313" key="3">
    <source>
        <dbReference type="Proteomes" id="UP000008672"/>
    </source>
</evidence>
<keyword evidence="3" id="KW-1185">Reference proteome</keyword>
<organism evidence="2 3">
    <name type="scientific">Latimeria chalumnae</name>
    <name type="common">Coelacanth</name>
    <dbReference type="NCBI Taxonomy" id="7897"/>
    <lineage>
        <taxon>Eukaryota</taxon>
        <taxon>Metazoa</taxon>
        <taxon>Chordata</taxon>
        <taxon>Craniata</taxon>
        <taxon>Vertebrata</taxon>
        <taxon>Euteleostomi</taxon>
        <taxon>Coelacanthiformes</taxon>
        <taxon>Coelacanthidae</taxon>
        <taxon>Latimeria</taxon>
    </lineage>
</organism>
<protein>
    <recommendedName>
        <fullName evidence="4">IF rod domain-containing protein</fullName>
    </recommendedName>
</protein>
<proteinExistence type="predicted"/>
<evidence type="ECO:0000313" key="2">
    <source>
        <dbReference type="Ensembl" id="ENSLACP00000020263.1"/>
    </source>
</evidence>
<keyword evidence="1" id="KW-0175">Coiled coil</keyword>
<dbReference type="InParanoid" id="H3BEE2"/>
<name>H3BEE2_LATCH</name>
<dbReference type="GeneTree" id="ENSGT00660000097171"/>
<evidence type="ECO:0008006" key="4">
    <source>
        <dbReference type="Google" id="ProtNLM"/>
    </source>
</evidence>
<dbReference type="HOGENOM" id="CLU_1699543_0_0_1"/>
<reference evidence="3" key="1">
    <citation type="submission" date="2011-08" db="EMBL/GenBank/DDBJ databases">
        <title>The draft genome of Latimeria chalumnae.</title>
        <authorList>
            <person name="Di Palma F."/>
            <person name="Alfoldi J."/>
            <person name="Johnson J."/>
            <person name="Berlin A."/>
            <person name="Gnerre S."/>
            <person name="Jaffe D."/>
            <person name="MacCallum I."/>
            <person name="Young S."/>
            <person name="Walker B.J."/>
            <person name="Lander E."/>
            <person name="Lindblad-Toh K."/>
        </authorList>
    </citation>
    <scope>NUCLEOTIDE SEQUENCE [LARGE SCALE GENOMIC DNA]</scope>
    <source>
        <strain evidence="3">Wild caught</strain>
    </source>
</reference>
<dbReference type="Ensembl" id="ENSLACT00000020403.1">
    <property type="protein sequence ID" value="ENSLACP00000020263.1"/>
    <property type="gene ID" value="ENSLACG00000017809.1"/>
</dbReference>
<accession>H3BEE2</accession>
<sequence length="155" mass="18319">VTNRYSERAQLQELSERFSNYITNVKSMRDHLTKTSSIDKSRWNKHLASKRPLYDKEIQALREQLDLSSRDRLRAEVSSHKNSQMAAEYQDRIILLNMDMLKKDEELKKLQLLLAQKDTELQEIKTSAVSPSVQLDVVKRELEELQKYNLEIQKK</sequence>
<dbReference type="OMA" id="ESRWSEH"/>
<feature type="coiled-coil region" evidence="1">
    <location>
        <begin position="107"/>
        <end position="155"/>
    </location>
</feature>
<reference evidence="2" key="2">
    <citation type="submission" date="2025-08" db="UniProtKB">
        <authorList>
            <consortium name="Ensembl"/>
        </authorList>
    </citation>
    <scope>IDENTIFICATION</scope>
</reference>
<dbReference type="EMBL" id="AFYH01039032">
    <property type="status" value="NOT_ANNOTATED_CDS"/>
    <property type="molecule type" value="Genomic_DNA"/>
</dbReference>
<reference evidence="2" key="3">
    <citation type="submission" date="2025-09" db="UniProtKB">
        <authorList>
            <consortium name="Ensembl"/>
        </authorList>
    </citation>
    <scope>IDENTIFICATION</scope>
</reference>
<evidence type="ECO:0000256" key="1">
    <source>
        <dbReference type="SAM" id="Coils"/>
    </source>
</evidence>
<dbReference type="EMBL" id="AFYH01039033">
    <property type="status" value="NOT_ANNOTATED_CDS"/>
    <property type="molecule type" value="Genomic_DNA"/>
</dbReference>
<dbReference type="AlphaFoldDB" id="H3BEE2"/>